<evidence type="ECO:0000256" key="8">
    <source>
        <dbReference type="ARBA" id="ARBA00022967"/>
    </source>
</evidence>
<keyword evidence="6" id="KW-0547">Nucleotide-binding</keyword>
<keyword evidence="4" id="KW-1003">Cell membrane</keyword>
<keyword evidence="3" id="KW-0813">Transport</keyword>
<reference evidence="16 17" key="1">
    <citation type="submission" date="2018-05" db="EMBL/GenBank/DDBJ databases">
        <title>Draft Genome Sequences for a Diverse set of 7 Haemophilus Species.</title>
        <authorList>
            <person name="Nichols M."/>
            <person name="Topaz N."/>
            <person name="Wang X."/>
            <person name="Wang X."/>
            <person name="Boxrud D."/>
        </authorList>
    </citation>
    <scope>NUCLEOTIDE SEQUENCE [LARGE SCALE GENOMIC DNA]</scope>
    <source>
        <strain evidence="16 17">C2002001239</strain>
    </source>
</reference>
<feature type="domain" description="ABC transporter" evidence="15">
    <location>
        <begin position="3"/>
        <end position="241"/>
    </location>
</feature>
<dbReference type="Pfam" id="PF00005">
    <property type="entry name" value="ABC_tran"/>
    <property type="match status" value="1"/>
</dbReference>
<evidence type="ECO:0000256" key="10">
    <source>
        <dbReference type="ARBA" id="ARBA00023136"/>
    </source>
</evidence>
<evidence type="ECO:0000256" key="13">
    <source>
        <dbReference type="ARBA" id="ARBA00047624"/>
    </source>
</evidence>
<dbReference type="PANTHER" id="PTHR43166">
    <property type="entry name" value="AMINO ACID IMPORT ATP-BINDING PROTEIN"/>
    <property type="match status" value="1"/>
</dbReference>
<comment type="subcellular location">
    <subcellularLocation>
        <location evidence="1">Cell inner membrane</location>
        <topology evidence="1">Peripheral membrane protein</topology>
    </subcellularLocation>
</comment>
<evidence type="ECO:0000256" key="7">
    <source>
        <dbReference type="ARBA" id="ARBA00022840"/>
    </source>
</evidence>
<dbReference type="NCBIfam" id="NF008338">
    <property type="entry name" value="PRK11124.1"/>
    <property type="match status" value="1"/>
</dbReference>
<dbReference type="Gene3D" id="3.40.50.300">
    <property type="entry name" value="P-loop containing nucleotide triphosphate hydrolases"/>
    <property type="match status" value="1"/>
</dbReference>
<evidence type="ECO:0000256" key="3">
    <source>
        <dbReference type="ARBA" id="ARBA00022448"/>
    </source>
</evidence>
<proteinExistence type="inferred from homology"/>
<dbReference type="InterPro" id="IPR003439">
    <property type="entry name" value="ABC_transporter-like_ATP-bd"/>
</dbReference>
<dbReference type="EC" id="7.4.2.1" evidence="11"/>
<dbReference type="EMBL" id="QEPN01000008">
    <property type="protein sequence ID" value="RDE70277.1"/>
    <property type="molecule type" value="Genomic_DNA"/>
</dbReference>
<keyword evidence="5" id="KW-0997">Cell inner membrane</keyword>
<dbReference type="RefSeq" id="WP_007523332.1">
    <property type="nucleotide sequence ID" value="NZ_CAURJL010000007.1"/>
</dbReference>
<dbReference type="Proteomes" id="UP000253872">
    <property type="component" value="Unassembled WGS sequence"/>
</dbReference>
<dbReference type="PIRSF" id="PIRSF039085">
    <property type="entry name" value="ABC_ATPase_HisP"/>
    <property type="match status" value="1"/>
</dbReference>
<sequence>MAIRISDVNFFYGNSQALFDINLNIEKGDTVVLLGPSGAGKSTLIRTLNLLEVPQSGVLEIAQHKFNLNGKTNAKEVALLRREVGMVFQQYHLWNHLTVLENLIEAPMKVLGLSKSEAIEQAKGHLARLRLAEFADRFPLQLSGGQQQRVAIARALMMQPQVLLFDEPTAALDPEITAQVVEIIKELQHTGITQVIVTHEVGVARKVANKVVYMERGKVIEQGGADCFEHPKTAAFANYLSHSE</sequence>
<gene>
    <name evidence="16" type="ORF">DPV93_08860</name>
</gene>
<evidence type="ECO:0000256" key="6">
    <source>
        <dbReference type="ARBA" id="ARBA00022741"/>
    </source>
</evidence>
<organism evidence="16 17">
    <name type="scientific">Haemophilus sputorum</name>
    <dbReference type="NCBI Taxonomy" id="1078480"/>
    <lineage>
        <taxon>Bacteria</taxon>
        <taxon>Pseudomonadati</taxon>
        <taxon>Pseudomonadota</taxon>
        <taxon>Gammaproteobacteria</taxon>
        <taxon>Pasteurellales</taxon>
        <taxon>Pasteurellaceae</taxon>
        <taxon>Haemophilus</taxon>
    </lineage>
</organism>
<dbReference type="GO" id="GO:0005524">
    <property type="term" value="F:ATP binding"/>
    <property type="evidence" value="ECO:0007669"/>
    <property type="project" value="UniProtKB-KW"/>
</dbReference>
<protein>
    <recommendedName>
        <fullName evidence="12">Arginine transport ATP-binding protein ArtP</fullName>
        <ecNumber evidence="11">7.4.2.1</ecNumber>
    </recommendedName>
</protein>
<comment type="caution">
    <text evidence="16">The sequence shown here is derived from an EMBL/GenBank/DDBJ whole genome shotgun (WGS) entry which is preliminary data.</text>
</comment>
<comment type="catalytic activity">
    <reaction evidence="13">
        <text>a polar amino acid(out) + ATP + H2O = a polar amino acid(in) + ADP + phosphate + H(+)</text>
        <dbReference type="Rhea" id="RHEA:14673"/>
        <dbReference type="ChEBI" id="CHEBI:15377"/>
        <dbReference type="ChEBI" id="CHEBI:15378"/>
        <dbReference type="ChEBI" id="CHEBI:30616"/>
        <dbReference type="ChEBI" id="CHEBI:43474"/>
        <dbReference type="ChEBI" id="CHEBI:62031"/>
        <dbReference type="ChEBI" id="CHEBI:456216"/>
        <dbReference type="EC" id="7.4.2.1"/>
    </reaction>
    <physiologicalReaction direction="left-to-right" evidence="13">
        <dbReference type="Rhea" id="RHEA:14674"/>
    </physiologicalReaction>
</comment>
<evidence type="ECO:0000256" key="11">
    <source>
        <dbReference type="ARBA" id="ARBA00038850"/>
    </source>
</evidence>
<keyword evidence="7 16" id="KW-0067">ATP-binding</keyword>
<dbReference type="GO" id="GO:0016887">
    <property type="term" value="F:ATP hydrolysis activity"/>
    <property type="evidence" value="ECO:0007669"/>
    <property type="project" value="InterPro"/>
</dbReference>
<dbReference type="InterPro" id="IPR003593">
    <property type="entry name" value="AAA+_ATPase"/>
</dbReference>
<evidence type="ECO:0000256" key="9">
    <source>
        <dbReference type="ARBA" id="ARBA00022970"/>
    </source>
</evidence>
<dbReference type="GO" id="GO:0015426">
    <property type="term" value="F:ATPase-coupled polar amino acid-transporter activity"/>
    <property type="evidence" value="ECO:0007669"/>
    <property type="project" value="UniProtKB-EC"/>
</dbReference>
<evidence type="ECO:0000256" key="2">
    <source>
        <dbReference type="ARBA" id="ARBA00005417"/>
    </source>
</evidence>
<evidence type="ECO:0000313" key="17">
    <source>
        <dbReference type="Proteomes" id="UP000253872"/>
    </source>
</evidence>
<dbReference type="InterPro" id="IPR017871">
    <property type="entry name" value="ABC_transporter-like_CS"/>
</dbReference>
<comment type="similarity">
    <text evidence="2">Belongs to the ABC transporter superfamily.</text>
</comment>
<evidence type="ECO:0000256" key="4">
    <source>
        <dbReference type="ARBA" id="ARBA00022475"/>
    </source>
</evidence>
<dbReference type="InterPro" id="IPR027417">
    <property type="entry name" value="P-loop_NTPase"/>
</dbReference>
<evidence type="ECO:0000256" key="12">
    <source>
        <dbReference type="ARBA" id="ARBA00040096"/>
    </source>
</evidence>
<dbReference type="PROSITE" id="PS50893">
    <property type="entry name" value="ABC_TRANSPORTER_2"/>
    <property type="match status" value="1"/>
</dbReference>
<evidence type="ECO:0000256" key="14">
    <source>
        <dbReference type="ARBA" id="ARBA00047796"/>
    </source>
</evidence>
<evidence type="ECO:0000256" key="5">
    <source>
        <dbReference type="ARBA" id="ARBA00022519"/>
    </source>
</evidence>
<dbReference type="SMART" id="SM00382">
    <property type="entry name" value="AAA"/>
    <property type="match status" value="1"/>
</dbReference>
<name>A0A369YF60_9PAST</name>
<keyword evidence="9" id="KW-0029">Amino-acid transport</keyword>
<dbReference type="STRING" id="1035839.GCA_000238795_01921"/>
<dbReference type="AlphaFoldDB" id="A0A369YF60"/>
<accession>A0A369YF60</accession>
<keyword evidence="10" id="KW-0472">Membrane</keyword>
<dbReference type="SUPFAM" id="SSF52540">
    <property type="entry name" value="P-loop containing nucleoside triphosphate hydrolases"/>
    <property type="match status" value="1"/>
</dbReference>
<keyword evidence="8" id="KW-1278">Translocase</keyword>
<dbReference type="GO" id="GO:0005886">
    <property type="term" value="C:plasma membrane"/>
    <property type="evidence" value="ECO:0007669"/>
    <property type="project" value="UniProtKB-SubCell"/>
</dbReference>
<dbReference type="InterPro" id="IPR030679">
    <property type="entry name" value="ABC_ATPase_HisP-typ"/>
</dbReference>
<dbReference type="PANTHER" id="PTHR43166:SF25">
    <property type="entry name" value="ARGININE TRANSPORT ATP-BINDING PROTEIN ARTP"/>
    <property type="match status" value="1"/>
</dbReference>
<comment type="catalytic activity">
    <reaction evidence="14">
        <text>L-arginine(out) + ATP + H2O = L-arginine(in) + ADP + phosphate + H(+)</text>
        <dbReference type="Rhea" id="RHEA:29879"/>
        <dbReference type="ChEBI" id="CHEBI:15377"/>
        <dbReference type="ChEBI" id="CHEBI:15378"/>
        <dbReference type="ChEBI" id="CHEBI:30616"/>
        <dbReference type="ChEBI" id="CHEBI:32682"/>
        <dbReference type="ChEBI" id="CHEBI:43474"/>
        <dbReference type="ChEBI" id="CHEBI:456216"/>
        <dbReference type="EC" id="7.4.2.1"/>
    </reaction>
    <physiologicalReaction direction="left-to-right" evidence="14">
        <dbReference type="Rhea" id="RHEA:29880"/>
    </physiologicalReaction>
</comment>
<dbReference type="InterPro" id="IPR050086">
    <property type="entry name" value="MetN_ABC_transporter-like"/>
</dbReference>
<evidence type="ECO:0000256" key="1">
    <source>
        <dbReference type="ARBA" id="ARBA00004417"/>
    </source>
</evidence>
<evidence type="ECO:0000259" key="15">
    <source>
        <dbReference type="PROSITE" id="PS50893"/>
    </source>
</evidence>
<dbReference type="PROSITE" id="PS00211">
    <property type="entry name" value="ABC_TRANSPORTER_1"/>
    <property type="match status" value="1"/>
</dbReference>
<evidence type="ECO:0000313" key="16">
    <source>
        <dbReference type="EMBL" id="RDE70277.1"/>
    </source>
</evidence>